<dbReference type="Proteomes" id="UP000750334">
    <property type="component" value="Unassembled WGS sequence"/>
</dbReference>
<proteinExistence type="predicted"/>
<feature type="region of interest" description="Disordered" evidence="1">
    <location>
        <begin position="1"/>
        <end position="44"/>
    </location>
</feature>
<dbReference type="EMBL" id="PUHR01000085">
    <property type="protein sequence ID" value="KAG0667952.1"/>
    <property type="molecule type" value="Genomic_DNA"/>
</dbReference>
<feature type="compositionally biased region" description="Basic residues" evidence="1">
    <location>
        <begin position="7"/>
        <end position="31"/>
    </location>
</feature>
<sequence>MIELNHQYKKQEKRRKLKHERSKHNTKFKKSISKDKHRDCHHHHPKYYCDVSTQTDKEQNIKFNTGRKPFTKTNRLHHYGNDGNVNFNIDFGTNTREDPLRLSSIHLENKYLKKKYKKAVKVYETESIKFWESKFE</sequence>
<reference evidence="2 3" key="1">
    <citation type="submission" date="2020-11" db="EMBL/GenBank/DDBJ databases">
        <title>Kefir isolates.</title>
        <authorList>
            <person name="Marcisauskas S."/>
            <person name="Kim Y."/>
            <person name="Blasche S."/>
        </authorList>
    </citation>
    <scope>NUCLEOTIDE SEQUENCE [LARGE SCALE GENOMIC DNA]</scope>
    <source>
        <strain evidence="2 3">OG2</strain>
    </source>
</reference>
<dbReference type="AlphaFoldDB" id="A0A9P6W9X8"/>
<evidence type="ECO:0000256" key="1">
    <source>
        <dbReference type="SAM" id="MobiDB-lite"/>
    </source>
</evidence>
<name>A0A9P6W9X8_MAUEX</name>
<organism evidence="2 3">
    <name type="scientific">Maudiozyma exigua</name>
    <name type="common">Yeast</name>
    <name type="synonym">Kazachstania exigua</name>
    <dbReference type="NCBI Taxonomy" id="34358"/>
    <lineage>
        <taxon>Eukaryota</taxon>
        <taxon>Fungi</taxon>
        <taxon>Dikarya</taxon>
        <taxon>Ascomycota</taxon>
        <taxon>Saccharomycotina</taxon>
        <taxon>Saccharomycetes</taxon>
        <taxon>Saccharomycetales</taxon>
        <taxon>Saccharomycetaceae</taxon>
        <taxon>Maudiozyma</taxon>
    </lineage>
</organism>
<keyword evidence="3" id="KW-1185">Reference proteome</keyword>
<comment type="caution">
    <text evidence="2">The sequence shown here is derived from an EMBL/GenBank/DDBJ whole genome shotgun (WGS) entry which is preliminary data.</text>
</comment>
<protein>
    <submittedName>
        <fullName evidence="2">Uncharacterized protein</fullName>
    </submittedName>
</protein>
<accession>A0A9P6W9X8</accession>
<evidence type="ECO:0000313" key="2">
    <source>
        <dbReference type="EMBL" id="KAG0667952.1"/>
    </source>
</evidence>
<gene>
    <name evidence="2" type="ORF">C6P45_005183</name>
</gene>
<evidence type="ECO:0000313" key="3">
    <source>
        <dbReference type="Proteomes" id="UP000750334"/>
    </source>
</evidence>